<evidence type="ECO:0000256" key="4">
    <source>
        <dbReference type="ARBA" id="ARBA00022803"/>
    </source>
</evidence>
<dbReference type="GO" id="GO:0005737">
    <property type="term" value="C:cytoplasm"/>
    <property type="evidence" value="ECO:0007669"/>
    <property type="project" value="UniProtKB-SubCell"/>
</dbReference>
<dbReference type="SUPFAM" id="SSF48452">
    <property type="entry name" value="TPR-like"/>
    <property type="match status" value="2"/>
</dbReference>
<dbReference type="RefSeq" id="WP_072720686.1">
    <property type="nucleotide sequence ID" value="NZ_LN889812.1"/>
</dbReference>
<protein>
    <submittedName>
        <fullName evidence="6">Uncharacterized protein</fullName>
    </submittedName>
</protein>
<keyword evidence="2" id="KW-0963">Cytoplasm</keyword>
<gene>
    <name evidence="6" type="ORF">PL9214640224</name>
</gene>
<keyword evidence="7" id="KW-1185">Reference proteome</keyword>
<dbReference type="InterPro" id="IPR019734">
    <property type="entry name" value="TPR_rpt"/>
</dbReference>
<dbReference type="InterPro" id="IPR011990">
    <property type="entry name" value="TPR-like_helical_dom_sf"/>
</dbReference>
<dbReference type="Proteomes" id="UP000184315">
    <property type="component" value="Unassembled WGS sequence"/>
</dbReference>
<dbReference type="AlphaFoldDB" id="A0A1J1LRQ7"/>
<dbReference type="Gene3D" id="1.25.40.10">
    <property type="entry name" value="Tetratricopeptide repeat domain"/>
    <property type="match status" value="1"/>
</dbReference>
<evidence type="ECO:0000256" key="5">
    <source>
        <dbReference type="ARBA" id="ARBA00038253"/>
    </source>
</evidence>
<keyword evidence="4" id="KW-0802">TPR repeat</keyword>
<dbReference type="EMBL" id="CZDF01000171">
    <property type="protein sequence ID" value="CUR34217.1"/>
    <property type="molecule type" value="Genomic_DNA"/>
</dbReference>
<evidence type="ECO:0000256" key="2">
    <source>
        <dbReference type="ARBA" id="ARBA00022490"/>
    </source>
</evidence>
<comment type="similarity">
    <text evidence="5">Belongs to the Rap family.</text>
</comment>
<dbReference type="SMART" id="SM00028">
    <property type="entry name" value="TPR"/>
    <property type="match status" value="4"/>
</dbReference>
<accession>A0A1J1LRQ7</accession>
<dbReference type="PANTHER" id="PTHR46630">
    <property type="entry name" value="TETRATRICOPEPTIDE REPEAT PROTEIN 29"/>
    <property type="match status" value="1"/>
</dbReference>
<organism evidence="6 7">
    <name type="scientific">Planktothrix tepida PCC 9214</name>
    <dbReference type="NCBI Taxonomy" id="671072"/>
    <lineage>
        <taxon>Bacteria</taxon>
        <taxon>Bacillati</taxon>
        <taxon>Cyanobacteriota</taxon>
        <taxon>Cyanophyceae</taxon>
        <taxon>Oscillatoriophycideae</taxon>
        <taxon>Oscillatoriales</taxon>
        <taxon>Microcoleaceae</taxon>
        <taxon>Planktothrix</taxon>
    </lineage>
</organism>
<evidence type="ECO:0000313" key="7">
    <source>
        <dbReference type="Proteomes" id="UP000184315"/>
    </source>
</evidence>
<dbReference type="OrthoDB" id="478269at2"/>
<evidence type="ECO:0000313" key="6">
    <source>
        <dbReference type="EMBL" id="CUR34217.1"/>
    </source>
</evidence>
<name>A0A1J1LRQ7_9CYAN</name>
<dbReference type="PANTHER" id="PTHR46630:SF1">
    <property type="entry name" value="TETRATRICOPEPTIDE REPEAT PROTEIN 29"/>
    <property type="match status" value="1"/>
</dbReference>
<dbReference type="STRING" id="671072.PL9214640224"/>
<evidence type="ECO:0000256" key="1">
    <source>
        <dbReference type="ARBA" id="ARBA00004496"/>
    </source>
</evidence>
<keyword evidence="3" id="KW-0677">Repeat</keyword>
<proteinExistence type="inferred from homology"/>
<comment type="subcellular location">
    <subcellularLocation>
        <location evidence="1">Cytoplasm</location>
    </subcellularLocation>
</comment>
<evidence type="ECO:0000256" key="3">
    <source>
        <dbReference type="ARBA" id="ARBA00022737"/>
    </source>
</evidence>
<reference evidence="7" key="1">
    <citation type="submission" date="2015-10" db="EMBL/GenBank/DDBJ databases">
        <authorList>
            <person name="Regsiter A."/>
            <person name="william w."/>
        </authorList>
    </citation>
    <scope>NUCLEOTIDE SEQUENCE [LARGE SCALE GENOMIC DNA]</scope>
</reference>
<dbReference type="InterPro" id="IPR051476">
    <property type="entry name" value="Bac_ResReg_Asp_Phosphatase"/>
</dbReference>
<sequence length="444" mass="51051">MTQLLNQALYQNSIDLILEQLNLDSAFFKTLPRFQRMNYKATVRFLSDYKTHSDEQSSQKVNNSLYALHHLCTIPEWVLTDSTIITIFELPIAINPSTTNLLLPLSEYLSFKGSYQTLLGVTQEIIDSLKTSSKVLNDILLLKAITLSSLNQNPTQVFQILEEISATSHPQSLQHIKANCHLAMYQVSLGNYQDGIRNLQKWLVIIDENLKHQNLAQSDFQLDDIKTGMLEILAYYEMNASHFDQALEIYEQVISLRKERGLIHRIITPQVHQGIILRRKGQYDQGIKILQNAQEKAQQINDIQAQVFIAHHLGYIYLNQRNLTEAKKLATIAFEGYKKLDDFRGISDCYEQLGLINLAENDGETAIQNFKIALEIRQTIFNLHGTASCLLDLALAYWYQKQILKSFFFLIKGFQSYAQVGILNGVRFRRMLKIAYTWILGRPN</sequence>